<dbReference type="EMBL" id="BAFE01000061">
    <property type="protein sequence ID" value="GAB48805.1"/>
    <property type="molecule type" value="Genomic_DNA"/>
</dbReference>
<comment type="similarity">
    <text evidence="7">Belongs to the CrgA family.</text>
</comment>
<keyword evidence="10" id="KW-1185">Reference proteome</keyword>
<feature type="transmembrane region" description="Helical" evidence="7">
    <location>
        <begin position="63"/>
        <end position="82"/>
    </location>
</feature>
<dbReference type="HAMAP" id="MF_00631">
    <property type="entry name" value="CrgA"/>
    <property type="match status" value="1"/>
</dbReference>
<reference evidence="9 10" key="1">
    <citation type="submission" date="2012-02" db="EMBL/GenBank/DDBJ databases">
        <title>Whole genome shotgun sequence of Mobilicoccus pelagius NBRC 104925.</title>
        <authorList>
            <person name="Yoshida Y."/>
            <person name="Hosoyama A."/>
            <person name="Tsuchikane K."/>
            <person name="Katsumata H."/>
            <person name="Yamazaki S."/>
            <person name="Fujita N."/>
        </authorList>
    </citation>
    <scope>NUCLEOTIDE SEQUENCE [LARGE SCALE GENOMIC DNA]</scope>
    <source>
        <strain evidence="9 10">NBRC 104925</strain>
    </source>
</reference>
<sequence length="83" mass="9039">MPSSKMPKKSTDGATTVPVDVGPKPNPSWYVPVMVGLMVLGLLWIVVFYLTAGTFPVQPWGNWNLAAGFGLIIAGFLMTTNWR</sequence>
<evidence type="ECO:0000256" key="6">
    <source>
        <dbReference type="ARBA" id="ARBA00023306"/>
    </source>
</evidence>
<name>H5USU7_9MICO</name>
<proteinExistence type="inferred from homology"/>
<keyword evidence="6 7" id="KW-0131">Cell cycle</keyword>
<comment type="subcellular location">
    <subcellularLocation>
        <location evidence="7">Cell membrane</location>
        <topology evidence="7">Multi-pass membrane protein</topology>
    </subcellularLocation>
</comment>
<evidence type="ECO:0000256" key="7">
    <source>
        <dbReference type="HAMAP-Rule" id="MF_00631"/>
    </source>
</evidence>
<dbReference type="AlphaFoldDB" id="H5USU7"/>
<dbReference type="Pfam" id="PF06781">
    <property type="entry name" value="CrgA"/>
    <property type="match status" value="1"/>
</dbReference>
<keyword evidence="5 7" id="KW-0472">Membrane</keyword>
<evidence type="ECO:0000256" key="2">
    <source>
        <dbReference type="ARBA" id="ARBA00022618"/>
    </source>
</evidence>
<evidence type="ECO:0000256" key="3">
    <source>
        <dbReference type="ARBA" id="ARBA00022692"/>
    </source>
</evidence>
<evidence type="ECO:0000313" key="9">
    <source>
        <dbReference type="EMBL" id="GAB48805.1"/>
    </source>
</evidence>
<evidence type="ECO:0000256" key="4">
    <source>
        <dbReference type="ARBA" id="ARBA00022989"/>
    </source>
</evidence>
<dbReference type="GO" id="GO:0005886">
    <property type="term" value="C:plasma membrane"/>
    <property type="evidence" value="ECO:0007669"/>
    <property type="project" value="UniProtKB-SubCell"/>
</dbReference>
<comment type="function">
    <text evidence="7">Involved in cell division.</text>
</comment>
<dbReference type="RefSeq" id="WP_009482703.1">
    <property type="nucleotide sequence ID" value="NZ_BAFE01000061.1"/>
</dbReference>
<dbReference type="InterPro" id="IPR009619">
    <property type="entry name" value="CrgA"/>
</dbReference>
<gene>
    <name evidence="7" type="primary">crgA</name>
    <name evidence="9" type="ORF">MOPEL_083_00100</name>
</gene>
<dbReference type="Proteomes" id="UP000004367">
    <property type="component" value="Unassembled WGS sequence"/>
</dbReference>
<feature type="region of interest" description="Disordered" evidence="8">
    <location>
        <begin position="1"/>
        <end position="22"/>
    </location>
</feature>
<dbReference type="STRING" id="1089455.MOPEL_083_00100"/>
<evidence type="ECO:0000256" key="1">
    <source>
        <dbReference type="ARBA" id="ARBA00022475"/>
    </source>
</evidence>
<keyword evidence="2 7" id="KW-0132">Cell division</keyword>
<accession>H5USU7</accession>
<protein>
    <recommendedName>
        <fullName evidence="7">Cell division protein CrgA</fullName>
    </recommendedName>
</protein>
<evidence type="ECO:0000256" key="5">
    <source>
        <dbReference type="ARBA" id="ARBA00023136"/>
    </source>
</evidence>
<feature type="transmembrane region" description="Helical" evidence="7">
    <location>
        <begin position="29"/>
        <end position="51"/>
    </location>
</feature>
<dbReference type="GO" id="GO:0051301">
    <property type="term" value="P:cell division"/>
    <property type="evidence" value="ECO:0007669"/>
    <property type="project" value="UniProtKB-UniRule"/>
</dbReference>
<evidence type="ECO:0000313" key="10">
    <source>
        <dbReference type="Proteomes" id="UP000004367"/>
    </source>
</evidence>
<evidence type="ECO:0000256" key="8">
    <source>
        <dbReference type="SAM" id="MobiDB-lite"/>
    </source>
</evidence>
<keyword evidence="4 7" id="KW-1133">Transmembrane helix</keyword>
<dbReference type="eggNOG" id="ENOG5033A82">
    <property type="taxonomic scope" value="Bacteria"/>
</dbReference>
<comment type="caution">
    <text evidence="9">The sequence shown here is derived from an EMBL/GenBank/DDBJ whole genome shotgun (WGS) entry which is preliminary data.</text>
</comment>
<keyword evidence="3 7" id="KW-0812">Transmembrane</keyword>
<keyword evidence="1 7" id="KW-1003">Cell membrane</keyword>
<organism evidence="9 10">
    <name type="scientific">Mobilicoccus pelagius NBRC 104925</name>
    <dbReference type="NCBI Taxonomy" id="1089455"/>
    <lineage>
        <taxon>Bacteria</taxon>
        <taxon>Bacillati</taxon>
        <taxon>Actinomycetota</taxon>
        <taxon>Actinomycetes</taxon>
        <taxon>Micrococcales</taxon>
        <taxon>Dermatophilaceae</taxon>
        <taxon>Mobilicoccus</taxon>
    </lineage>
</organism>